<gene>
    <name evidence="2" type="ORF">DIABBA_LOCUS4232</name>
</gene>
<dbReference type="EMBL" id="OU898277">
    <property type="protein sequence ID" value="CAG9830537.1"/>
    <property type="molecule type" value="Genomic_DNA"/>
</dbReference>
<keyword evidence="3" id="KW-1185">Reference proteome</keyword>
<dbReference type="OrthoDB" id="6778023at2759"/>
<name>A0A9N9SYK3_DIABA</name>
<dbReference type="PANTHER" id="PTHR19446">
    <property type="entry name" value="REVERSE TRANSCRIPTASES"/>
    <property type="match status" value="1"/>
</dbReference>
<reference evidence="2" key="1">
    <citation type="submission" date="2022-01" db="EMBL/GenBank/DDBJ databases">
        <authorList>
            <person name="King R."/>
        </authorList>
    </citation>
    <scope>NUCLEOTIDE SEQUENCE</scope>
</reference>
<dbReference type="AlphaFoldDB" id="A0A9N9SYK3"/>
<feature type="compositionally biased region" description="Basic and acidic residues" evidence="1">
    <location>
        <begin position="74"/>
        <end position="83"/>
    </location>
</feature>
<evidence type="ECO:0008006" key="4">
    <source>
        <dbReference type="Google" id="ProtNLM"/>
    </source>
</evidence>
<feature type="non-terminal residue" evidence="2">
    <location>
        <position position="1"/>
    </location>
</feature>
<evidence type="ECO:0000313" key="2">
    <source>
        <dbReference type="EMBL" id="CAG9830537.1"/>
    </source>
</evidence>
<dbReference type="Proteomes" id="UP001153709">
    <property type="component" value="Chromosome 2"/>
</dbReference>
<proteinExistence type="predicted"/>
<feature type="non-terminal residue" evidence="2">
    <location>
        <position position="177"/>
    </location>
</feature>
<evidence type="ECO:0000256" key="1">
    <source>
        <dbReference type="SAM" id="MobiDB-lite"/>
    </source>
</evidence>
<sequence>IKSYLEELTNDSSTEYSLWKATKRIKRPILHSPPMKLEDGSWARNNQQKAERFATHLENTFKLQDDQDDDQDWPEPKQTDENIKTTSPKEVAELIEEQIDPNKAPGYDLITGRLLKNLPRKVIVKLTNLINAAFTLQYIPDLWKMAEVIVIPKSGKPPNEVTSYRPISLLPVMSKVF</sequence>
<evidence type="ECO:0000313" key="3">
    <source>
        <dbReference type="Proteomes" id="UP001153709"/>
    </source>
</evidence>
<feature type="region of interest" description="Disordered" evidence="1">
    <location>
        <begin position="63"/>
        <end position="86"/>
    </location>
</feature>
<protein>
    <recommendedName>
        <fullName evidence="4">Reverse transcriptase</fullName>
    </recommendedName>
</protein>
<organism evidence="2 3">
    <name type="scientific">Diabrotica balteata</name>
    <name type="common">Banded cucumber beetle</name>
    <dbReference type="NCBI Taxonomy" id="107213"/>
    <lineage>
        <taxon>Eukaryota</taxon>
        <taxon>Metazoa</taxon>
        <taxon>Ecdysozoa</taxon>
        <taxon>Arthropoda</taxon>
        <taxon>Hexapoda</taxon>
        <taxon>Insecta</taxon>
        <taxon>Pterygota</taxon>
        <taxon>Neoptera</taxon>
        <taxon>Endopterygota</taxon>
        <taxon>Coleoptera</taxon>
        <taxon>Polyphaga</taxon>
        <taxon>Cucujiformia</taxon>
        <taxon>Chrysomeloidea</taxon>
        <taxon>Chrysomelidae</taxon>
        <taxon>Galerucinae</taxon>
        <taxon>Diabroticina</taxon>
        <taxon>Diabroticites</taxon>
        <taxon>Diabrotica</taxon>
    </lineage>
</organism>
<accession>A0A9N9SYK3</accession>